<evidence type="ECO:0000256" key="3">
    <source>
        <dbReference type="ARBA" id="ARBA00023015"/>
    </source>
</evidence>
<evidence type="ECO:0000256" key="6">
    <source>
        <dbReference type="SAM" id="MobiDB-lite"/>
    </source>
</evidence>
<dbReference type="GO" id="GO:0006357">
    <property type="term" value="P:regulation of transcription by RNA polymerase II"/>
    <property type="evidence" value="ECO:0007669"/>
    <property type="project" value="InterPro"/>
</dbReference>
<organism evidence="8 9">
    <name type="scientific">Drechslerella dactyloides</name>
    <name type="common">Nematode-trapping fungus</name>
    <name type="synonym">Arthrobotrys dactyloides</name>
    <dbReference type="NCBI Taxonomy" id="74499"/>
    <lineage>
        <taxon>Eukaryota</taxon>
        <taxon>Fungi</taxon>
        <taxon>Dikarya</taxon>
        <taxon>Ascomycota</taxon>
        <taxon>Pezizomycotina</taxon>
        <taxon>Orbiliomycetes</taxon>
        <taxon>Orbiliales</taxon>
        <taxon>Orbiliaceae</taxon>
        <taxon>Drechslerella</taxon>
    </lineage>
</organism>
<keyword evidence="7" id="KW-0812">Transmembrane</keyword>
<comment type="caution">
    <text evidence="8">The sequence shown here is derived from an EMBL/GenBank/DDBJ whole genome shotgun (WGS) entry which is preliminary data.</text>
</comment>
<evidence type="ECO:0000313" key="9">
    <source>
        <dbReference type="Proteomes" id="UP001221413"/>
    </source>
</evidence>
<feature type="region of interest" description="Disordered" evidence="6">
    <location>
        <begin position="1075"/>
        <end position="1126"/>
    </location>
</feature>
<feature type="region of interest" description="Disordered" evidence="6">
    <location>
        <begin position="899"/>
        <end position="922"/>
    </location>
</feature>
<feature type="compositionally biased region" description="Pro residues" evidence="6">
    <location>
        <begin position="903"/>
        <end position="916"/>
    </location>
</feature>
<accession>A0AAD6NHJ9</accession>
<gene>
    <name evidence="8" type="ORF">Dda_6452</name>
</gene>
<dbReference type="InterPro" id="IPR019145">
    <property type="entry name" value="Mediator_Med10"/>
</dbReference>
<feature type="transmembrane region" description="Helical" evidence="7">
    <location>
        <begin position="153"/>
        <end position="176"/>
    </location>
</feature>
<feature type="transmembrane region" description="Helical" evidence="7">
    <location>
        <begin position="46"/>
        <end position="66"/>
    </location>
</feature>
<dbReference type="PANTHER" id="PTHR13146">
    <property type="match status" value="1"/>
</dbReference>
<comment type="similarity">
    <text evidence="2">Belongs to the Mediator complex subunit 10 family.</text>
</comment>
<feature type="region of interest" description="Disordered" evidence="6">
    <location>
        <begin position="79"/>
        <end position="99"/>
    </location>
</feature>
<proteinExistence type="inferred from homology"/>
<dbReference type="GO" id="GO:0016020">
    <property type="term" value="C:membrane"/>
    <property type="evidence" value="ECO:0007669"/>
    <property type="project" value="TreeGrafter"/>
</dbReference>
<feature type="compositionally biased region" description="Low complexity" evidence="6">
    <location>
        <begin position="1085"/>
        <end position="1094"/>
    </location>
</feature>
<evidence type="ECO:0008006" key="10">
    <source>
        <dbReference type="Google" id="ProtNLM"/>
    </source>
</evidence>
<comment type="subcellular location">
    <subcellularLocation>
        <location evidence="1">Nucleus</location>
    </subcellularLocation>
</comment>
<keyword evidence="3" id="KW-0805">Transcription regulation</keyword>
<evidence type="ECO:0000256" key="4">
    <source>
        <dbReference type="ARBA" id="ARBA00023163"/>
    </source>
</evidence>
<evidence type="ECO:0000256" key="7">
    <source>
        <dbReference type="SAM" id="Phobius"/>
    </source>
</evidence>
<dbReference type="PANTHER" id="PTHR13146:SF0">
    <property type="entry name" value="SOLUTE CARRIER FAMILY 35 MEMBER F6"/>
    <property type="match status" value="1"/>
</dbReference>
<evidence type="ECO:0000256" key="2">
    <source>
        <dbReference type="ARBA" id="ARBA00005389"/>
    </source>
</evidence>
<name>A0AAD6NHJ9_DREDA</name>
<dbReference type="GO" id="GO:0016592">
    <property type="term" value="C:mediator complex"/>
    <property type="evidence" value="ECO:0007669"/>
    <property type="project" value="InterPro"/>
</dbReference>
<evidence type="ECO:0000313" key="8">
    <source>
        <dbReference type="EMBL" id="KAJ6258412.1"/>
    </source>
</evidence>
<feature type="transmembrane region" description="Helical" evidence="7">
    <location>
        <begin position="276"/>
        <end position="299"/>
    </location>
</feature>
<keyword evidence="7" id="KW-0472">Membrane</keyword>
<feature type="transmembrane region" description="Helical" evidence="7">
    <location>
        <begin position="119"/>
        <end position="147"/>
    </location>
</feature>
<feature type="compositionally biased region" description="Gly residues" evidence="6">
    <location>
        <begin position="1095"/>
        <end position="1104"/>
    </location>
</feature>
<evidence type="ECO:0000256" key="5">
    <source>
        <dbReference type="ARBA" id="ARBA00023242"/>
    </source>
</evidence>
<dbReference type="GO" id="GO:0003712">
    <property type="term" value="F:transcription coregulator activity"/>
    <property type="evidence" value="ECO:0007669"/>
    <property type="project" value="InterPro"/>
</dbReference>
<evidence type="ECO:0000256" key="1">
    <source>
        <dbReference type="ARBA" id="ARBA00004123"/>
    </source>
</evidence>
<keyword evidence="4" id="KW-0804">Transcription</keyword>
<protein>
    <recommendedName>
        <fullName evidence="10">Mediator complex subunit 10</fullName>
    </recommendedName>
</protein>
<dbReference type="Proteomes" id="UP001221413">
    <property type="component" value="Unassembled WGS sequence"/>
</dbReference>
<feature type="region of interest" description="Disordered" evidence="6">
    <location>
        <begin position="838"/>
        <end position="877"/>
    </location>
</feature>
<feature type="transmembrane region" description="Helical" evidence="7">
    <location>
        <begin position="197"/>
        <end position="217"/>
    </location>
</feature>
<feature type="compositionally biased region" description="Basic and acidic residues" evidence="6">
    <location>
        <begin position="856"/>
        <end position="865"/>
    </location>
</feature>
<reference evidence="8" key="1">
    <citation type="submission" date="2023-01" db="EMBL/GenBank/DDBJ databases">
        <title>The chitinases involved in constricting ring structure development in the nematode-trapping fungus Drechslerella dactyloides.</title>
        <authorList>
            <person name="Wang R."/>
            <person name="Zhang L."/>
            <person name="Tang P."/>
            <person name="Li S."/>
            <person name="Liang L."/>
        </authorList>
    </citation>
    <scope>NUCLEOTIDE SEQUENCE</scope>
    <source>
        <strain evidence="8">YMF1.00031</strain>
    </source>
</reference>
<dbReference type="AlphaFoldDB" id="A0AAD6NHJ9"/>
<dbReference type="Pfam" id="PF09748">
    <property type="entry name" value="Med10"/>
    <property type="match status" value="1"/>
</dbReference>
<keyword evidence="7" id="KW-1133">Transmembrane helix</keyword>
<feature type="transmembrane region" description="Helical" evidence="7">
    <location>
        <begin position="237"/>
        <end position="255"/>
    </location>
</feature>
<sequence length="1126" mass="121352">MAAGMLLTGCSNTLLTKWQDQQCVRNCTDPDPAKRQLFEQPVIQTLQMFIGEMGCWLVIALHGLYLRLQQRRRASNAGYQPLAPDPLEEEEDPADAPSSPVLKALTAATDRPMLSGRKVLLLALPAVYQMTRGALVLFVGLFSVLFLKRHLYLFHWLALFIVVVGVAVVGLAGAVFKKPEQHEINAGDAAQDVVVRSIVGVLLIAGAQVFTATQFVLEEYILEAYAMEPLQVVGWEGIFGFSVTSIGMVVLHYTIGVTEAGRGGYFDAAEGLREMGVGYVLFSSVLIMISIGAFNFFGISVTRSVSATSRSTIDTCRTLFIWIVSLALGWERFLPLQLLGFGLLVYGTFLFNEIVQPPMRACLPPRPAEAREELLPEDPIEHIWSCWVLSPANAPGAREIVDNEAAKHAHRQPLLLMQLQLALPQHLVCGVEPNLADRRRHISLQVRGGRIAVTIRRLAGTDRLVHGLQLVKVALHGAGKGLAGRVAGVGHVSGEKLSDTLQTGLVQQHGDPRVVLLVRRCMVWWVSMRVLSGSEAMMETWKARKSSERVGVGGRGELLLERGRDETRERWVASISMVWVRRMAYSALGELLGEAGFDDGAGFGLEALDGHVEAALEDSLGEVAGEFAAGLLVAGEGEKVAEVMAGTGGKRRESVAREWTRMYWRAMRAPLASMTSLKAREVHWRETRSETWTCAKIWATSSTGRRSKGVEAGGASVARFLKKNFSIGIDELADGLVDKLMMNCWTDDELTDGWMDGLGDGMMSTEEYAIPRTVALGKAGAGQGPACGELTPSAGGRRDGAARHCCQARRASAVGTVVLSEVRLAATVVMVEFAAGQRTERDDVQGPTAIRRPDKRKAGGEEGGPRLKHSLRRRQPLLAVPTKSPSIAKTALRRPPTLLLLPSPSPVAPPQRPSPPSTATMSAAPIDKVDSDLRAVIQALYELSVATYRNDSPNPADIIITQVKDLVAKFDHLQVAAEAVEDFSIPREVIGYVEHGRNPDIYTREFVELAIKQNQYLNGKQRAFMDFRDILAEHINTTFPELRQNVDEVLENTGGRRNVAKLPAITAGPDDVAAGGSAGAGSGSGAAAALSSSGAGAGAAGGSSGPVNGVRMSISGGGRDAPTPTA</sequence>
<keyword evidence="5" id="KW-0539">Nucleus</keyword>
<keyword evidence="9" id="KW-1185">Reference proteome</keyword>
<feature type="compositionally biased region" description="Basic residues" evidence="6">
    <location>
        <begin position="866"/>
        <end position="875"/>
    </location>
</feature>
<dbReference type="EMBL" id="JAQGDS010000008">
    <property type="protein sequence ID" value="KAJ6258412.1"/>
    <property type="molecule type" value="Genomic_DNA"/>
</dbReference>